<dbReference type="SUPFAM" id="SSF56235">
    <property type="entry name" value="N-terminal nucleophile aminohydrolases (Ntn hydrolases)"/>
    <property type="match status" value="1"/>
</dbReference>
<accession>A0A835QVA8</accession>
<dbReference type="Proteomes" id="UP000636800">
    <property type="component" value="Chromosome 5"/>
</dbReference>
<reference evidence="2 3" key="1">
    <citation type="journal article" date="2020" name="Nat. Food">
        <title>A phased Vanilla planifolia genome enables genetic improvement of flavour and production.</title>
        <authorList>
            <person name="Hasing T."/>
            <person name="Tang H."/>
            <person name="Brym M."/>
            <person name="Khazi F."/>
            <person name="Huang T."/>
            <person name="Chambers A.H."/>
        </authorList>
    </citation>
    <scope>NUCLEOTIDE SEQUENCE [LARGE SCALE GENOMIC DNA]</scope>
    <source>
        <tissue evidence="2">Leaf</tissue>
    </source>
</reference>
<organism evidence="2 3">
    <name type="scientific">Vanilla planifolia</name>
    <name type="common">Vanilla</name>
    <dbReference type="NCBI Taxonomy" id="51239"/>
    <lineage>
        <taxon>Eukaryota</taxon>
        <taxon>Viridiplantae</taxon>
        <taxon>Streptophyta</taxon>
        <taxon>Embryophyta</taxon>
        <taxon>Tracheophyta</taxon>
        <taxon>Spermatophyta</taxon>
        <taxon>Magnoliopsida</taxon>
        <taxon>Liliopsida</taxon>
        <taxon>Asparagales</taxon>
        <taxon>Orchidaceae</taxon>
        <taxon>Vanilloideae</taxon>
        <taxon>Vanilleae</taxon>
        <taxon>Vanilla</taxon>
    </lineage>
</organism>
<keyword evidence="1" id="KW-0472">Membrane</keyword>
<comment type="caution">
    <text evidence="2">The sequence shown here is derived from an EMBL/GenBank/DDBJ whole genome shotgun (WGS) entry which is preliminary data.</text>
</comment>
<keyword evidence="1" id="KW-1133">Transmembrane helix</keyword>
<evidence type="ECO:0000313" key="3">
    <source>
        <dbReference type="Proteomes" id="UP000636800"/>
    </source>
</evidence>
<dbReference type="EMBL" id="JADCNL010000005">
    <property type="protein sequence ID" value="KAG0480366.1"/>
    <property type="molecule type" value="Genomic_DNA"/>
</dbReference>
<proteinExistence type="predicted"/>
<feature type="transmembrane region" description="Helical" evidence="1">
    <location>
        <begin position="53"/>
        <end position="73"/>
    </location>
</feature>
<dbReference type="AlphaFoldDB" id="A0A835QVA8"/>
<dbReference type="InterPro" id="IPR029055">
    <property type="entry name" value="Ntn_hydrolases_N"/>
</dbReference>
<keyword evidence="1" id="KW-0812">Transmembrane</keyword>
<dbReference type="Gene3D" id="3.60.20.10">
    <property type="entry name" value="Glutamine Phosphoribosylpyrophosphate, subunit 1, domain 1"/>
    <property type="match status" value="1"/>
</dbReference>
<sequence length="233" mass="25971">MSRCKRISTSSRAALTNAKVAVCSNEAGTSLHLESQISSPPTTDHLRQEVGNILLQLGLLFAIQAGWICSGFAGSRSRRTGFLTSCSTPFHRNAGKLRSSFFGFLNTRLKQLIVRADLKIYKFEEMFLMRIEYVGLFNTFSPKVTSPLVEPNSAENIMEIDEHMDCAMSGLISDVRDVLDVKELYNKEMSLQEAEEVFSILKKDMGKKVTPSNVDIAKVAPHITSTIHPRLKL</sequence>
<dbReference type="OrthoDB" id="696504at2759"/>
<name>A0A835QVA8_VANPL</name>
<protein>
    <submittedName>
        <fullName evidence="2">Uncharacterized protein</fullName>
    </submittedName>
</protein>
<gene>
    <name evidence="2" type="ORF">HPP92_011224</name>
</gene>
<keyword evidence="3" id="KW-1185">Reference proteome</keyword>
<evidence type="ECO:0000313" key="2">
    <source>
        <dbReference type="EMBL" id="KAG0480366.1"/>
    </source>
</evidence>
<evidence type="ECO:0000256" key="1">
    <source>
        <dbReference type="SAM" id="Phobius"/>
    </source>
</evidence>